<dbReference type="SUPFAM" id="SSF46785">
    <property type="entry name" value="Winged helix' DNA-binding domain"/>
    <property type="match status" value="1"/>
</dbReference>
<keyword evidence="1 6" id="KW-0678">Repressor</keyword>
<evidence type="ECO:0000313" key="9">
    <source>
        <dbReference type="EMBL" id="NMH94014.1"/>
    </source>
</evidence>
<dbReference type="SUPFAM" id="SSF55781">
    <property type="entry name" value="GAF domain-like"/>
    <property type="match status" value="1"/>
</dbReference>
<dbReference type="Pfam" id="PF08220">
    <property type="entry name" value="HTH_DeoR"/>
    <property type="match status" value="1"/>
</dbReference>
<dbReference type="AlphaFoldDB" id="A0A848DNU2"/>
<evidence type="ECO:0000256" key="4">
    <source>
        <dbReference type="ARBA" id="ARBA00023163"/>
    </source>
</evidence>
<dbReference type="PANTHER" id="PTHR34824">
    <property type="entry name" value="HEAT-INDUCIBLE TRANSCRIPTION REPRESSOR HRCA"/>
    <property type="match status" value="1"/>
</dbReference>
<dbReference type="PIRSF" id="PIRSF005485">
    <property type="entry name" value="HrcA"/>
    <property type="match status" value="1"/>
</dbReference>
<dbReference type="Gene3D" id="3.30.390.60">
    <property type="entry name" value="Heat-inducible transcription repressor hrca homolog, domain 3"/>
    <property type="match status" value="1"/>
</dbReference>
<evidence type="ECO:0000256" key="2">
    <source>
        <dbReference type="ARBA" id="ARBA00023015"/>
    </source>
</evidence>
<dbReference type="InterPro" id="IPR023120">
    <property type="entry name" value="WHTH_transcript_rep_HrcA_IDD"/>
</dbReference>
<keyword evidence="4 6" id="KW-0804">Transcription</keyword>
<protein>
    <recommendedName>
        <fullName evidence="6">Heat-inducible transcription repressor HrcA</fullName>
    </recommendedName>
</protein>
<name>A0A848DNU2_9PSEU</name>
<comment type="caution">
    <text evidence="9">The sequence shown here is derived from an EMBL/GenBank/DDBJ whole genome shotgun (WGS) entry which is preliminary data.</text>
</comment>
<dbReference type="InterPro" id="IPR002571">
    <property type="entry name" value="HrcA"/>
</dbReference>
<dbReference type="PANTHER" id="PTHR34824:SF1">
    <property type="entry name" value="HEAT-INDUCIBLE TRANSCRIPTION REPRESSOR HRCA"/>
    <property type="match status" value="1"/>
</dbReference>
<dbReference type="InterPro" id="IPR021153">
    <property type="entry name" value="HrcA_C"/>
</dbReference>
<evidence type="ECO:0000256" key="3">
    <source>
        <dbReference type="ARBA" id="ARBA00023016"/>
    </source>
</evidence>
<dbReference type="Gene3D" id="3.30.450.40">
    <property type="match status" value="1"/>
</dbReference>
<keyword evidence="10" id="KW-1185">Reference proteome</keyword>
<comment type="similarity">
    <text evidence="6">Belongs to the HrcA family.</text>
</comment>
<dbReference type="GO" id="GO:0003677">
    <property type="term" value="F:DNA binding"/>
    <property type="evidence" value="ECO:0007669"/>
    <property type="project" value="InterPro"/>
</dbReference>
<dbReference type="NCBIfam" id="TIGR00331">
    <property type="entry name" value="hrcA"/>
    <property type="match status" value="1"/>
</dbReference>
<feature type="domain" description="Heat-inducible transcription repressor HrcA C-terminal" evidence="7">
    <location>
        <begin position="104"/>
        <end position="322"/>
    </location>
</feature>
<evidence type="ECO:0000256" key="6">
    <source>
        <dbReference type="HAMAP-Rule" id="MF_00081"/>
    </source>
</evidence>
<dbReference type="Pfam" id="PF01628">
    <property type="entry name" value="HrcA"/>
    <property type="match status" value="1"/>
</dbReference>
<dbReference type="GO" id="GO:0003700">
    <property type="term" value="F:DNA-binding transcription factor activity"/>
    <property type="evidence" value="ECO:0007669"/>
    <property type="project" value="InterPro"/>
</dbReference>
<dbReference type="InterPro" id="IPR036390">
    <property type="entry name" value="WH_DNA-bd_sf"/>
</dbReference>
<dbReference type="Proteomes" id="UP000586918">
    <property type="component" value="Unassembled WGS sequence"/>
</dbReference>
<dbReference type="GO" id="GO:0045892">
    <property type="term" value="P:negative regulation of DNA-templated transcription"/>
    <property type="evidence" value="ECO:0007669"/>
    <property type="project" value="UniProtKB-UniRule"/>
</dbReference>
<evidence type="ECO:0000259" key="7">
    <source>
        <dbReference type="Pfam" id="PF01628"/>
    </source>
</evidence>
<evidence type="ECO:0000256" key="5">
    <source>
        <dbReference type="ARBA" id="ARBA00055319"/>
    </source>
</evidence>
<comment type="function">
    <text evidence="5 6">Negative regulator of class I heat shock genes (grpE-dnaK-dnaJ and groELS operons). Prevents heat-shock induction of these operons.</text>
</comment>
<keyword evidence="3 6" id="KW-0346">Stress response</keyword>
<dbReference type="Gene3D" id="1.10.10.10">
    <property type="entry name" value="Winged helix-like DNA-binding domain superfamily/Winged helix DNA-binding domain"/>
    <property type="match status" value="1"/>
</dbReference>
<keyword evidence="2 6" id="KW-0805">Transcription regulation</keyword>
<sequence length="339" mass="36194">MNADERRFAVLQAIVADYVSTHEPVGSRAIVERHNLGVSSATVRNDMAVLEEDGLIAQPHTSAGRVPTDKGYRAFVDRLTQVKPLSGAERRAVQAFLEGAVDLDDVLRRSVRLLAQLTRQVAVVQYPTLTRSTVRHLEVVSLTPARLMLVLITDSGRVDQRVVDLGEVLSDDDVATLRALINGALGGRPLAAASAAVAELPEKVPSELRDVATTLSTVLIETLVEHPEERLVLGGTANLTRNVADFPGSLRQVLEALEEQVVVLKLLAAAQDPGLVTVRIGEENEVEEMRATSVVSIGYGAGTVLGGMGVVGPTRMDYPGTIAAVHAVARYVGEILAGR</sequence>
<feature type="domain" description="HTH deoR-type" evidence="8">
    <location>
        <begin position="29"/>
        <end position="62"/>
    </location>
</feature>
<evidence type="ECO:0000259" key="8">
    <source>
        <dbReference type="Pfam" id="PF08220"/>
    </source>
</evidence>
<evidence type="ECO:0000256" key="1">
    <source>
        <dbReference type="ARBA" id="ARBA00022491"/>
    </source>
</evidence>
<dbReference type="InterPro" id="IPR029016">
    <property type="entry name" value="GAF-like_dom_sf"/>
</dbReference>
<accession>A0A848DNU2</accession>
<dbReference type="InterPro" id="IPR001034">
    <property type="entry name" value="DeoR_HTH"/>
</dbReference>
<dbReference type="EMBL" id="JAAXKZ010000091">
    <property type="protein sequence ID" value="NMH94014.1"/>
    <property type="molecule type" value="Genomic_DNA"/>
</dbReference>
<organism evidence="9 10">
    <name type="scientific">Pseudonocardia bannensis</name>
    <dbReference type="NCBI Taxonomy" id="630973"/>
    <lineage>
        <taxon>Bacteria</taxon>
        <taxon>Bacillati</taxon>
        <taxon>Actinomycetota</taxon>
        <taxon>Actinomycetes</taxon>
        <taxon>Pseudonocardiales</taxon>
        <taxon>Pseudonocardiaceae</taxon>
        <taxon>Pseudonocardia</taxon>
    </lineage>
</organism>
<evidence type="ECO:0000313" key="10">
    <source>
        <dbReference type="Proteomes" id="UP000586918"/>
    </source>
</evidence>
<proteinExistence type="inferred from homology"/>
<reference evidence="9 10" key="1">
    <citation type="submission" date="2020-04" db="EMBL/GenBank/DDBJ databases">
        <authorList>
            <person name="Klaysubun C."/>
            <person name="Duangmal K."/>
            <person name="Lipun K."/>
        </authorList>
    </citation>
    <scope>NUCLEOTIDE SEQUENCE [LARGE SCALE GENOMIC DNA]</scope>
    <source>
        <strain evidence="9 10">DSM 45300</strain>
    </source>
</reference>
<dbReference type="FunFam" id="1.10.10.10:FF:000049">
    <property type="entry name" value="Heat-inducible transcription repressor HrcA"/>
    <property type="match status" value="1"/>
</dbReference>
<dbReference type="RefSeq" id="WP_169414705.1">
    <property type="nucleotide sequence ID" value="NZ_JAAXKZ010000091.1"/>
</dbReference>
<gene>
    <name evidence="6 9" type="primary">hrcA</name>
    <name evidence="9" type="ORF">HF519_21025</name>
</gene>
<dbReference type="InterPro" id="IPR036388">
    <property type="entry name" value="WH-like_DNA-bd_sf"/>
</dbReference>
<dbReference type="HAMAP" id="MF_00081">
    <property type="entry name" value="HrcA"/>
    <property type="match status" value="1"/>
</dbReference>